<keyword evidence="2" id="KW-0436">Ligase</keyword>
<dbReference type="GO" id="GO:0031956">
    <property type="term" value="F:medium-chain fatty acid-CoA ligase activity"/>
    <property type="evidence" value="ECO:0007669"/>
    <property type="project" value="TreeGrafter"/>
</dbReference>
<organism evidence="2">
    <name type="scientific">human gut metagenome</name>
    <dbReference type="NCBI Taxonomy" id="408170"/>
    <lineage>
        <taxon>unclassified sequences</taxon>
        <taxon>metagenomes</taxon>
        <taxon>organismal metagenomes</taxon>
    </lineage>
</organism>
<reference evidence="2" key="1">
    <citation type="submission" date="2013-12" db="EMBL/GenBank/DDBJ databases">
        <title>A Varibaculum cambriense genome reconstructed from a premature infant gut community with otherwise low bacterial novelty that shifts toward anaerobic metabolism during the third week of life.</title>
        <authorList>
            <person name="Brown C.T."/>
            <person name="Sharon I."/>
            <person name="Thomas B.C."/>
            <person name="Castelle C.J."/>
            <person name="Morowitz M.J."/>
            <person name="Banfield J.F."/>
        </authorList>
    </citation>
    <scope>NUCLEOTIDE SEQUENCE</scope>
</reference>
<feature type="non-terminal residue" evidence="2">
    <location>
        <position position="68"/>
    </location>
</feature>
<dbReference type="EMBL" id="AZMM01002461">
    <property type="protein sequence ID" value="ETJ43534.1"/>
    <property type="molecule type" value="Genomic_DNA"/>
</dbReference>
<dbReference type="SUPFAM" id="SSF56801">
    <property type="entry name" value="Acetyl-CoA synthetase-like"/>
    <property type="match status" value="1"/>
</dbReference>
<dbReference type="PANTHER" id="PTHR43201">
    <property type="entry name" value="ACYL-COA SYNTHETASE"/>
    <property type="match status" value="1"/>
</dbReference>
<name>W1YQT2_9ZZZZ</name>
<comment type="caution">
    <text evidence="2">The sequence shown here is derived from an EMBL/GenBank/DDBJ whole genome shotgun (WGS) entry which is preliminary data.</text>
</comment>
<evidence type="ECO:0000256" key="1">
    <source>
        <dbReference type="ARBA" id="ARBA00006432"/>
    </source>
</evidence>
<dbReference type="Gene3D" id="3.40.50.12780">
    <property type="entry name" value="N-terminal domain of ligase-like"/>
    <property type="match status" value="1"/>
</dbReference>
<protein>
    <submittedName>
        <fullName evidence="2">AMP-dependent synthetase and ligase</fullName>
    </submittedName>
</protein>
<accession>W1YQT2</accession>
<sequence length="68" mass="7302">GPATVNLDIRNKIGTVGPPVPGMHIRVADDGELQVRGLSVFPRYHNNPADAEVFTSDGWFRTGDIGSI</sequence>
<dbReference type="InterPro" id="IPR042099">
    <property type="entry name" value="ANL_N_sf"/>
</dbReference>
<dbReference type="AlphaFoldDB" id="W1YQT2"/>
<comment type="similarity">
    <text evidence="1">Belongs to the ATP-dependent AMP-binding enzyme family.</text>
</comment>
<gene>
    <name evidence="2" type="ORF">Q604_UNBC02461G0001</name>
</gene>
<evidence type="ECO:0000313" key="2">
    <source>
        <dbReference type="EMBL" id="ETJ43534.1"/>
    </source>
</evidence>
<proteinExistence type="inferred from homology"/>
<dbReference type="PANTHER" id="PTHR43201:SF8">
    <property type="entry name" value="ACYL-COA SYNTHETASE FAMILY MEMBER 3"/>
    <property type="match status" value="1"/>
</dbReference>
<feature type="non-terminal residue" evidence="2">
    <location>
        <position position="1"/>
    </location>
</feature>
<dbReference type="GO" id="GO:0006631">
    <property type="term" value="P:fatty acid metabolic process"/>
    <property type="evidence" value="ECO:0007669"/>
    <property type="project" value="TreeGrafter"/>
</dbReference>